<proteinExistence type="inferred from homology"/>
<accession>A0A1I7ZPI9</accession>
<organism evidence="13 14">
    <name type="scientific">Steinernema glaseri</name>
    <dbReference type="NCBI Taxonomy" id="37863"/>
    <lineage>
        <taxon>Eukaryota</taxon>
        <taxon>Metazoa</taxon>
        <taxon>Ecdysozoa</taxon>
        <taxon>Nematoda</taxon>
        <taxon>Chromadorea</taxon>
        <taxon>Rhabditida</taxon>
        <taxon>Tylenchina</taxon>
        <taxon>Panagrolaimomorpha</taxon>
        <taxon>Strongyloidoidea</taxon>
        <taxon>Steinernematidae</taxon>
        <taxon>Steinernema</taxon>
    </lineage>
</organism>
<dbReference type="GO" id="GO:0015018">
    <property type="term" value="F:galactosylgalactosylxylosylprotein 3-beta-glucuronosyltransferase activity"/>
    <property type="evidence" value="ECO:0007669"/>
    <property type="project" value="UniProtKB-UniRule"/>
</dbReference>
<evidence type="ECO:0000256" key="2">
    <source>
        <dbReference type="ARBA" id="ARBA00007706"/>
    </source>
</evidence>
<dbReference type="UniPathway" id="UPA00378"/>
<comment type="subcellular location">
    <subcellularLocation>
        <location evidence="12">Golgi apparatus membrane</location>
        <topology evidence="12">Single-pass type II membrane protein</topology>
    </subcellularLocation>
    <subcellularLocation>
        <location evidence="1">Membrane</location>
        <topology evidence="1">Single-pass type II membrane protein</topology>
    </subcellularLocation>
</comment>
<dbReference type="GO" id="GO:0000139">
    <property type="term" value="C:Golgi membrane"/>
    <property type="evidence" value="ECO:0007669"/>
    <property type="project" value="UniProtKB-SubCell"/>
</dbReference>
<keyword evidence="11 12" id="KW-0479">Metal-binding</keyword>
<name>A0A1I7ZPI9_9BILA</name>
<evidence type="ECO:0000256" key="9">
    <source>
        <dbReference type="ARBA" id="ARBA00023180"/>
    </source>
</evidence>
<sequence length="311" mass="35779">MVHFLAFPFSISFPRLLDMIFHQRLFTKAKRRCSLRIALIYLAIVVAFYFLFVYSSRESNKKRKSIFVITTLDGSADQVRKVDRLGKVLHRADNRDIVWIVSEKAHEQNDNVLDVLRRLRVSFIYLNTEVDDGGSANLWQLRQLAIDHILKLWLMGTVSEDSVVYFADVDMIYDARLFSKLREVTKVAVWPVGMLGKILVNSPIMKNGKITGFSVMRAHENPSKDTNSTATFFPGMAFSVKVIVEADNNNNNTVRVTGETLAMVVPHSLFRAGGGAWHDTNIKHCRSYLRPVLQGRQRHRRVSYRREAERF</sequence>
<feature type="transmembrane region" description="Helical" evidence="12">
    <location>
        <begin position="33"/>
        <end position="54"/>
    </location>
</feature>
<dbReference type="WBParaSite" id="L893_g28238.t1">
    <property type="protein sequence ID" value="L893_g28238.t1"/>
    <property type="gene ID" value="L893_g28238"/>
</dbReference>
<dbReference type="PANTHER" id="PTHR10896">
    <property type="entry name" value="GALACTOSYLGALACTOSYLXYLOSYLPROTEIN 3-BETA-GLUCURONOSYLTRANSFERASE BETA-1,3-GLUCURONYLTRANSFERASE"/>
    <property type="match status" value="1"/>
</dbReference>
<dbReference type="Pfam" id="PF03360">
    <property type="entry name" value="Glyco_transf_43"/>
    <property type="match status" value="1"/>
</dbReference>
<comment type="similarity">
    <text evidence="2 12">Belongs to the glycosyltransferase 43 family.</text>
</comment>
<evidence type="ECO:0000256" key="8">
    <source>
        <dbReference type="ARBA" id="ARBA00023136"/>
    </source>
</evidence>
<dbReference type="SUPFAM" id="SSF53448">
    <property type="entry name" value="Nucleotide-diphospho-sugar transferases"/>
    <property type="match status" value="1"/>
</dbReference>
<keyword evidence="9" id="KW-0325">Glycoprotein</keyword>
<dbReference type="Proteomes" id="UP000095287">
    <property type="component" value="Unplaced"/>
</dbReference>
<protein>
    <recommendedName>
        <fullName evidence="3 12">Galactosylgalactosylxylosylprotein 3-beta-glucuronosyltransferase</fullName>
        <ecNumber evidence="3 12">2.4.1.135</ecNumber>
    </recommendedName>
</protein>
<evidence type="ECO:0000313" key="14">
    <source>
        <dbReference type="WBParaSite" id="L893_g28238.t1"/>
    </source>
</evidence>
<evidence type="ECO:0000256" key="11">
    <source>
        <dbReference type="PIRSR" id="PIRSR605027-3"/>
    </source>
</evidence>
<dbReference type="PANTHER" id="PTHR10896:SF65">
    <property type="entry name" value="GALACTOSYLGALACTOSYLXYLOSYLPROTEIN 3-BETA-GLUCURONOSYLTRANSFERASE 3"/>
    <property type="match status" value="1"/>
</dbReference>
<evidence type="ECO:0000256" key="6">
    <source>
        <dbReference type="ARBA" id="ARBA00022968"/>
    </source>
</evidence>
<keyword evidence="7 12" id="KW-1133">Transmembrane helix</keyword>
<dbReference type="AlphaFoldDB" id="A0A1I7ZPI9"/>
<dbReference type="Gene3D" id="3.90.550.10">
    <property type="entry name" value="Spore Coat Polysaccharide Biosynthesis Protein SpsA, Chain A"/>
    <property type="match status" value="1"/>
</dbReference>
<evidence type="ECO:0000256" key="1">
    <source>
        <dbReference type="ARBA" id="ARBA00004606"/>
    </source>
</evidence>
<comment type="pathway">
    <text evidence="12">Protein modification; protein glycosylation.</text>
</comment>
<reference evidence="14" key="1">
    <citation type="submission" date="2016-11" db="UniProtKB">
        <authorList>
            <consortium name="WormBaseParasite"/>
        </authorList>
    </citation>
    <scope>IDENTIFICATION</scope>
</reference>
<dbReference type="GO" id="GO:0046872">
    <property type="term" value="F:metal ion binding"/>
    <property type="evidence" value="ECO:0007669"/>
    <property type="project" value="UniProtKB-KW"/>
</dbReference>
<dbReference type="GO" id="GO:0005975">
    <property type="term" value="P:carbohydrate metabolic process"/>
    <property type="evidence" value="ECO:0007669"/>
    <property type="project" value="TreeGrafter"/>
</dbReference>
<keyword evidence="5 12" id="KW-0812">Transmembrane</keyword>
<evidence type="ECO:0000256" key="12">
    <source>
        <dbReference type="RuleBase" id="RU363127"/>
    </source>
</evidence>
<keyword evidence="4 12" id="KW-0808">Transferase</keyword>
<evidence type="ECO:0000256" key="7">
    <source>
        <dbReference type="ARBA" id="ARBA00022989"/>
    </source>
</evidence>
<keyword evidence="6 12" id="KW-0735">Signal-anchor</keyword>
<evidence type="ECO:0000256" key="10">
    <source>
        <dbReference type="ARBA" id="ARBA00047979"/>
    </source>
</evidence>
<dbReference type="InterPro" id="IPR005027">
    <property type="entry name" value="Glyco_trans_43"/>
</dbReference>
<dbReference type="EC" id="2.4.1.135" evidence="3 12"/>
<feature type="binding site" evidence="11">
    <location>
        <position position="170"/>
    </location>
    <ligand>
        <name>Mn(2+)</name>
        <dbReference type="ChEBI" id="CHEBI:29035"/>
    </ligand>
</feature>
<dbReference type="InterPro" id="IPR029044">
    <property type="entry name" value="Nucleotide-diphossugar_trans"/>
</dbReference>
<keyword evidence="12" id="KW-0333">Golgi apparatus</keyword>
<evidence type="ECO:0000313" key="13">
    <source>
        <dbReference type="Proteomes" id="UP000095287"/>
    </source>
</evidence>
<dbReference type="GO" id="GO:0050650">
    <property type="term" value="P:chondroitin sulfate proteoglycan biosynthetic process"/>
    <property type="evidence" value="ECO:0007669"/>
    <property type="project" value="TreeGrafter"/>
</dbReference>
<evidence type="ECO:0000256" key="4">
    <source>
        <dbReference type="ARBA" id="ARBA00022679"/>
    </source>
</evidence>
<evidence type="ECO:0000256" key="3">
    <source>
        <dbReference type="ARBA" id="ARBA00012641"/>
    </source>
</evidence>
<keyword evidence="11 12" id="KW-0464">Manganese</keyword>
<keyword evidence="13" id="KW-1185">Reference proteome</keyword>
<comment type="cofactor">
    <cofactor evidence="11 12">
        <name>Mn(2+)</name>
        <dbReference type="ChEBI" id="CHEBI:29035"/>
    </cofactor>
</comment>
<keyword evidence="8 12" id="KW-0472">Membrane</keyword>
<comment type="catalytic activity">
    <reaction evidence="10 12">
        <text>3-O-(beta-D-galactosyl-(1-&gt;3)-beta-D-galactosyl-(1-&gt;4)-beta-D-xylosyl)-L-seryl-[protein] + UDP-alpha-D-glucuronate = 3-O-(beta-D-GlcA-(1-&gt;3)-beta-D-Gal-(1-&gt;3)-beta-D-Gal-(1-&gt;4)-beta-D-Xyl)-L-seryl-[protein] + UDP + H(+)</text>
        <dbReference type="Rhea" id="RHEA:24168"/>
        <dbReference type="Rhea" id="RHEA-COMP:12571"/>
        <dbReference type="Rhea" id="RHEA-COMP:12573"/>
        <dbReference type="ChEBI" id="CHEBI:15378"/>
        <dbReference type="ChEBI" id="CHEBI:58052"/>
        <dbReference type="ChEBI" id="CHEBI:58223"/>
        <dbReference type="ChEBI" id="CHEBI:132090"/>
        <dbReference type="ChEBI" id="CHEBI:132093"/>
        <dbReference type="EC" id="2.4.1.135"/>
    </reaction>
</comment>
<evidence type="ECO:0000256" key="5">
    <source>
        <dbReference type="ARBA" id="ARBA00022692"/>
    </source>
</evidence>